<comment type="caution">
    <text evidence="5">The sequence shown here is derived from an EMBL/GenBank/DDBJ whole genome shotgun (WGS) entry which is preliminary data.</text>
</comment>
<keyword evidence="3" id="KW-0963">Cytoplasm</keyword>
<evidence type="ECO:0000256" key="1">
    <source>
        <dbReference type="ARBA" id="ARBA00022741"/>
    </source>
</evidence>
<comment type="subcellular location">
    <subcellularLocation>
        <location evidence="3">Cytoplasm</location>
    </subcellularLocation>
</comment>
<dbReference type="CDD" id="cd02022">
    <property type="entry name" value="DPCK"/>
    <property type="match status" value="1"/>
</dbReference>
<feature type="binding site" evidence="3">
    <location>
        <begin position="16"/>
        <end position="21"/>
    </location>
    <ligand>
        <name>ATP</name>
        <dbReference type="ChEBI" id="CHEBI:30616"/>
    </ligand>
</feature>
<gene>
    <name evidence="3" type="primary">coaE</name>
    <name evidence="5" type="ORF">GCM10022377_05520</name>
</gene>
<comment type="catalytic activity">
    <reaction evidence="3">
        <text>3'-dephospho-CoA + ATP = ADP + CoA + H(+)</text>
        <dbReference type="Rhea" id="RHEA:18245"/>
        <dbReference type="ChEBI" id="CHEBI:15378"/>
        <dbReference type="ChEBI" id="CHEBI:30616"/>
        <dbReference type="ChEBI" id="CHEBI:57287"/>
        <dbReference type="ChEBI" id="CHEBI:57328"/>
        <dbReference type="ChEBI" id="CHEBI:456216"/>
        <dbReference type="EC" id="2.7.1.24"/>
    </reaction>
</comment>
<reference evidence="6" key="1">
    <citation type="journal article" date="2019" name="Int. J. Syst. Evol. Microbiol.">
        <title>The Global Catalogue of Microorganisms (GCM) 10K type strain sequencing project: providing services to taxonomists for standard genome sequencing and annotation.</title>
        <authorList>
            <consortium name="The Broad Institute Genomics Platform"/>
            <consortium name="The Broad Institute Genome Sequencing Center for Infectious Disease"/>
            <person name="Wu L."/>
            <person name="Ma J."/>
        </authorList>
    </citation>
    <scope>NUCLEOTIDE SEQUENCE [LARGE SCALE GENOMIC DNA]</scope>
    <source>
        <strain evidence="6">JCM 16961</strain>
    </source>
</reference>
<comment type="function">
    <text evidence="3">Catalyzes the phosphorylation of the 3'-hydroxyl group of dephosphocoenzyme A to form coenzyme A.</text>
</comment>
<keyword evidence="3" id="KW-0173">Coenzyme A biosynthesis</keyword>
<keyword evidence="2 3" id="KW-0067">ATP-binding</keyword>
<keyword evidence="1 3" id="KW-0547">Nucleotide-binding</keyword>
<keyword evidence="6" id="KW-1185">Reference proteome</keyword>
<comment type="pathway">
    <text evidence="3">Cofactor biosynthesis; coenzyme A biosynthesis; CoA from (R)-pantothenate: step 5/5.</text>
</comment>
<sequence length="221" mass="23021">MERTTGLQIGLTGGIASGKSTVARRLTELGAVLIDADALAREAVAPGSDGLAAVVEAFGPGVLGPDGAMDRAAVGRLVFADDAARARLNGIVHPRVRAAAGRLQEAAVERMGERAVVVQDIPLLVETGQADAFDVVVTVQAPRAERVRRMVEDRGMLATDAEARIGAQATDEERAAAADVVLENSGTREELLARVDDFWARWVAPRVQAAGAVEPAPDEGA</sequence>
<proteinExistence type="inferred from homology"/>
<dbReference type="InterPro" id="IPR001977">
    <property type="entry name" value="Depp_CoAkinase"/>
</dbReference>
<dbReference type="NCBIfam" id="TIGR00152">
    <property type="entry name" value="dephospho-CoA kinase"/>
    <property type="match status" value="1"/>
</dbReference>
<protein>
    <recommendedName>
        <fullName evidence="3 4">Dephospho-CoA kinase</fullName>
        <ecNumber evidence="3 4">2.7.1.24</ecNumber>
    </recommendedName>
    <alternativeName>
        <fullName evidence="3">Dephosphocoenzyme A kinase</fullName>
    </alternativeName>
</protein>
<dbReference type="PROSITE" id="PS51219">
    <property type="entry name" value="DPCK"/>
    <property type="match status" value="1"/>
</dbReference>
<keyword evidence="3" id="KW-0808">Transferase</keyword>
<evidence type="ECO:0000313" key="6">
    <source>
        <dbReference type="Proteomes" id="UP001501536"/>
    </source>
</evidence>
<dbReference type="NCBIfam" id="NF002879">
    <property type="entry name" value="PRK03333.1"/>
    <property type="match status" value="1"/>
</dbReference>
<dbReference type="EC" id="2.7.1.24" evidence="3 4"/>
<dbReference type="Proteomes" id="UP001501536">
    <property type="component" value="Unassembled WGS sequence"/>
</dbReference>
<dbReference type="EMBL" id="BAABCJ010000001">
    <property type="protein sequence ID" value="GAA3695583.1"/>
    <property type="molecule type" value="Genomic_DNA"/>
</dbReference>
<evidence type="ECO:0000256" key="4">
    <source>
        <dbReference type="NCBIfam" id="TIGR00152"/>
    </source>
</evidence>
<evidence type="ECO:0000313" key="5">
    <source>
        <dbReference type="EMBL" id="GAA3695583.1"/>
    </source>
</evidence>
<keyword evidence="3" id="KW-0418">Kinase</keyword>
<dbReference type="SUPFAM" id="SSF52540">
    <property type="entry name" value="P-loop containing nucleoside triphosphate hydrolases"/>
    <property type="match status" value="1"/>
</dbReference>
<accession>A0ABP7CWL5</accession>
<evidence type="ECO:0000256" key="3">
    <source>
        <dbReference type="HAMAP-Rule" id="MF_00376"/>
    </source>
</evidence>
<comment type="similarity">
    <text evidence="3">Belongs to the CoaE family.</text>
</comment>
<evidence type="ECO:0000256" key="2">
    <source>
        <dbReference type="ARBA" id="ARBA00022840"/>
    </source>
</evidence>
<name>A0ABP7CWL5_9MICC</name>
<dbReference type="PANTHER" id="PTHR10695">
    <property type="entry name" value="DEPHOSPHO-COA KINASE-RELATED"/>
    <property type="match status" value="1"/>
</dbReference>
<dbReference type="Gene3D" id="3.40.50.300">
    <property type="entry name" value="P-loop containing nucleotide triphosphate hydrolases"/>
    <property type="match status" value="1"/>
</dbReference>
<dbReference type="RefSeq" id="WP_344879605.1">
    <property type="nucleotide sequence ID" value="NZ_BAABCJ010000001.1"/>
</dbReference>
<organism evidence="5 6">
    <name type="scientific">Zhihengliuella alba</name>
    <dbReference type="NCBI Taxonomy" id="547018"/>
    <lineage>
        <taxon>Bacteria</taxon>
        <taxon>Bacillati</taxon>
        <taxon>Actinomycetota</taxon>
        <taxon>Actinomycetes</taxon>
        <taxon>Micrococcales</taxon>
        <taxon>Micrococcaceae</taxon>
        <taxon>Zhihengliuella</taxon>
    </lineage>
</organism>
<dbReference type="Pfam" id="PF01121">
    <property type="entry name" value="CoaE"/>
    <property type="match status" value="1"/>
</dbReference>
<dbReference type="PANTHER" id="PTHR10695:SF46">
    <property type="entry name" value="BIFUNCTIONAL COENZYME A SYNTHASE-RELATED"/>
    <property type="match status" value="1"/>
</dbReference>
<dbReference type="HAMAP" id="MF_00376">
    <property type="entry name" value="Dephospho_CoA_kinase"/>
    <property type="match status" value="1"/>
</dbReference>
<dbReference type="InterPro" id="IPR027417">
    <property type="entry name" value="P-loop_NTPase"/>
</dbReference>